<sequence length="812" mass="92471">MKIKKLTLIPVITGTTLVSFISVSCGNSASNETNVNNTKDSSNNQMILSTSQLDTVKKSDNYSKSDSDLIKLSEVLLKKLKNEVNNSAVNSTIYKNLEENLTNFKNQDDKAKNNIIFILDLYTLNNNGINQLNSEIKNLKTSLSEIDSNYYFLIFDYLNSKFNNLVLNNEILITDVDFINKNKHNIAELTTNINQAKLKINELKLNLYISSYIQNPTKVNNNSSNTDDAINSDETSTKIKLGEVLNKVDFAEDGIKDIYKKINRKLLSNGVNVAYDAQKVSQNVDDPIFLEAFNNYLKSSQDVFKKQEAITINSLQSGDNINFIDSLVKLNQTYLTSLQQYMLSLRDFFDTILGAKHLYISSVQSFPVLSSFKIFLDLINKSTSYMDLFKNNELPTLETINSNKINLKEKIKSINDKYFETGVVSIGSSNNESSVQILNSSNLYSFTELLNTVNSFENRIKNDPVKSVSMQTSVLVPLSTLKASIKSFIDNLNEALTKNDLINKLTYFKGELDKIRSVEDGTVIVSQNKRLSNLKRAYFEKELISQDENGTIYLPTYLEVVKSEKWKNEFGEEAINKIEQLLEELKVQLNNTYPSGEEGRTKMINDTIAISNKLRDETYKVLNKLWTANIQTVLNNYKTAAFEKFENKVKSEVKSKQEAPSNSRTAVTELAVSTNFNNSDPKTASIGFFWKDRLSLVDFSNNILGDFLIDFSRWIKMATKQKFVINNFTQNSPFLPTPETSMEAWLEKRDLIGHIVNRVPWEYEESTRTIKLHVYFADTAYTLDSQSDNFAYELINENPLDISITYKNNTNN</sequence>
<evidence type="ECO:0000256" key="1">
    <source>
        <dbReference type="SAM" id="Coils"/>
    </source>
</evidence>
<keyword evidence="3" id="KW-1185">Reference proteome</keyword>
<dbReference type="PROSITE" id="PS51257">
    <property type="entry name" value="PROKAR_LIPOPROTEIN"/>
    <property type="match status" value="1"/>
</dbReference>
<dbReference type="EMBL" id="CP148067">
    <property type="protein sequence ID" value="WXL28772.1"/>
    <property type="molecule type" value="Genomic_DNA"/>
</dbReference>
<dbReference type="RefSeq" id="WP_338822315.1">
    <property type="nucleotide sequence ID" value="NZ_CP148067.1"/>
</dbReference>
<name>A0ABZ2RP50_9BACT</name>
<proteinExistence type="predicted"/>
<feature type="coiled-coil region" evidence="1">
    <location>
        <begin position="94"/>
        <end position="149"/>
    </location>
</feature>
<protein>
    <recommendedName>
        <fullName evidence="4">Lipoprotein</fullName>
    </recommendedName>
</protein>
<organism evidence="2 3">
    <name type="scientific">Mycoplasmopsis felifaucium</name>
    <dbReference type="NCBI Taxonomy" id="35768"/>
    <lineage>
        <taxon>Bacteria</taxon>
        <taxon>Bacillati</taxon>
        <taxon>Mycoplasmatota</taxon>
        <taxon>Mycoplasmoidales</taxon>
        <taxon>Metamycoplasmataceae</taxon>
        <taxon>Mycoplasmopsis</taxon>
    </lineage>
</organism>
<evidence type="ECO:0000313" key="2">
    <source>
        <dbReference type="EMBL" id="WXL28772.1"/>
    </source>
</evidence>
<gene>
    <name evidence="2" type="ORF">WG617_01925</name>
</gene>
<evidence type="ECO:0000313" key="3">
    <source>
        <dbReference type="Proteomes" id="UP001477443"/>
    </source>
</evidence>
<accession>A0ABZ2RP50</accession>
<evidence type="ECO:0008006" key="4">
    <source>
        <dbReference type="Google" id="ProtNLM"/>
    </source>
</evidence>
<keyword evidence="1" id="KW-0175">Coiled coil</keyword>
<dbReference type="Proteomes" id="UP001477443">
    <property type="component" value="Chromosome"/>
</dbReference>
<feature type="coiled-coil region" evidence="1">
    <location>
        <begin position="179"/>
        <end position="206"/>
    </location>
</feature>
<reference evidence="2" key="1">
    <citation type="submission" date="2024-03" db="EMBL/GenBank/DDBJ databases">
        <title>Complete genome sequence of Mycoplasma felifaucium Z921 isolated from the trachea of a cheetah.</title>
        <authorList>
            <person name="Spergser J."/>
        </authorList>
    </citation>
    <scope>NUCLEOTIDE SEQUENCE [LARGE SCALE GENOMIC DNA]</scope>
    <source>
        <strain evidence="2">Z921</strain>
    </source>
</reference>